<evidence type="ECO:0000313" key="2">
    <source>
        <dbReference type="EMBL" id="CAG5094235.1"/>
    </source>
</evidence>
<keyword evidence="3" id="KW-1185">Reference proteome</keyword>
<accession>A0ABN7SAE5</accession>
<dbReference type="Proteomes" id="UP001158576">
    <property type="component" value="Chromosome XSR"/>
</dbReference>
<sequence length="98" mass="11285">MLRDEMKESLIARESVSSKEFIFNGLKLAFFCILTALFLANLYVTMDLCRLQNQQLELNRVFADSIFELTGNQQDQSKILAKLEEIVGNPEVNALERR</sequence>
<keyword evidence="1" id="KW-0472">Membrane</keyword>
<feature type="transmembrane region" description="Helical" evidence="1">
    <location>
        <begin position="21"/>
        <end position="44"/>
    </location>
</feature>
<evidence type="ECO:0000256" key="1">
    <source>
        <dbReference type="SAM" id="Phobius"/>
    </source>
</evidence>
<reference evidence="2 3" key="1">
    <citation type="submission" date="2021-04" db="EMBL/GenBank/DDBJ databases">
        <authorList>
            <person name="Bliznina A."/>
        </authorList>
    </citation>
    <scope>NUCLEOTIDE SEQUENCE [LARGE SCALE GENOMIC DNA]</scope>
</reference>
<keyword evidence="1" id="KW-0812">Transmembrane</keyword>
<gene>
    <name evidence="2" type="ORF">OKIOD_LOCUS4932</name>
</gene>
<name>A0ABN7SAE5_OIKDI</name>
<protein>
    <submittedName>
        <fullName evidence="2">Oidioi.mRNA.OKI2018_I69.XSR.g13374.t1.cds</fullName>
    </submittedName>
</protein>
<keyword evidence="1" id="KW-1133">Transmembrane helix</keyword>
<dbReference type="EMBL" id="OU015569">
    <property type="protein sequence ID" value="CAG5094235.1"/>
    <property type="molecule type" value="Genomic_DNA"/>
</dbReference>
<evidence type="ECO:0000313" key="3">
    <source>
        <dbReference type="Proteomes" id="UP001158576"/>
    </source>
</evidence>
<proteinExistence type="predicted"/>
<organism evidence="2 3">
    <name type="scientific">Oikopleura dioica</name>
    <name type="common">Tunicate</name>
    <dbReference type="NCBI Taxonomy" id="34765"/>
    <lineage>
        <taxon>Eukaryota</taxon>
        <taxon>Metazoa</taxon>
        <taxon>Chordata</taxon>
        <taxon>Tunicata</taxon>
        <taxon>Appendicularia</taxon>
        <taxon>Copelata</taxon>
        <taxon>Oikopleuridae</taxon>
        <taxon>Oikopleura</taxon>
    </lineage>
</organism>